<dbReference type="Pfam" id="PF17293">
    <property type="entry name" value="Arm-DNA-bind_5"/>
    <property type="match status" value="1"/>
</dbReference>
<dbReference type="EMBL" id="MORL01000003">
    <property type="protein sequence ID" value="OIN59845.1"/>
    <property type="molecule type" value="Genomic_DNA"/>
</dbReference>
<proteinExistence type="predicted"/>
<dbReference type="InterPro" id="IPR011010">
    <property type="entry name" value="DNA_brk_join_enz"/>
</dbReference>
<dbReference type="OrthoDB" id="937349at2"/>
<sequence>MFNISQMSLLFWYRKKKDGKSGTIQARVTYKGEREEIGSTHITCTPEQWDRTAQHITGSSVWAKEQNMRLKRISDRIWDIERSLHDEGLDITAALIKSRCMDHDVIREQVQIQVKGKTITKTVTRRLVFTFSDLADLHLEAQRARVARGKLSQATVDIQENYVKNITDWLKSIKKDQLPASSITEKQADTLMDFLLEGRVFKYSHVEKHLKHLRAVLKWAANDSRKYIKRNPLAGYVIEADDEDPDTTHLTHEQLQRLIDFDFFALGLPEKSAIALDRERDSFVFNCFTGMHHADYTSKKYTIEEEKGEYWLQGRRGKTKKPFFVKLLEPAVAIYKKYGSDLTKLPSKSNQRRNDHLKIIAAHVGLPPGLSTKISRKTFADMALNELMVPIEDVAQLLGLTTTKRLRHYVRPRRNRIRNLLTSWHDIHPPKAA</sequence>
<keyword evidence="2" id="KW-0233">DNA recombination</keyword>
<dbReference type="InterPro" id="IPR035386">
    <property type="entry name" value="Arm-DNA-bind_5"/>
</dbReference>
<dbReference type="GO" id="GO:0015074">
    <property type="term" value="P:DNA integration"/>
    <property type="evidence" value="ECO:0007669"/>
    <property type="project" value="InterPro"/>
</dbReference>
<gene>
    <name evidence="4" type="ORF">BLX24_08275</name>
</gene>
<evidence type="ECO:0000256" key="1">
    <source>
        <dbReference type="ARBA" id="ARBA00023125"/>
    </source>
</evidence>
<dbReference type="GO" id="GO:0006310">
    <property type="term" value="P:DNA recombination"/>
    <property type="evidence" value="ECO:0007669"/>
    <property type="project" value="UniProtKB-KW"/>
</dbReference>
<protein>
    <recommendedName>
        <fullName evidence="3">Arm DNA-binding domain-containing protein</fullName>
    </recommendedName>
</protein>
<keyword evidence="1" id="KW-0238">DNA-binding</keyword>
<reference evidence="4 5" key="1">
    <citation type="submission" date="2016-10" db="EMBL/GenBank/DDBJ databases">
        <title>Arsenicibacter rosenii gen. nov., sp. nov., an efficient arsenic-methylating bacterium isolated from an arsenic-contaminated paddy soil.</title>
        <authorList>
            <person name="Huang K."/>
        </authorList>
    </citation>
    <scope>NUCLEOTIDE SEQUENCE [LARGE SCALE GENOMIC DNA]</scope>
    <source>
        <strain evidence="4 5">SM-1</strain>
    </source>
</reference>
<comment type="caution">
    <text evidence="4">The sequence shown here is derived from an EMBL/GenBank/DDBJ whole genome shotgun (WGS) entry which is preliminary data.</text>
</comment>
<dbReference type="InterPro" id="IPR013762">
    <property type="entry name" value="Integrase-like_cat_sf"/>
</dbReference>
<evidence type="ECO:0000256" key="2">
    <source>
        <dbReference type="ARBA" id="ARBA00023172"/>
    </source>
</evidence>
<dbReference type="GO" id="GO:0003677">
    <property type="term" value="F:DNA binding"/>
    <property type="evidence" value="ECO:0007669"/>
    <property type="project" value="UniProtKB-KW"/>
</dbReference>
<dbReference type="InterPro" id="IPR010998">
    <property type="entry name" value="Integrase_recombinase_N"/>
</dbReference>
<name>A0A1S2VNQ7_9BACT</name>
<dbReference type="Gene3D" id="1.10.150.130">
    <property type="match status" value="1"/>
</dbReference>
<accession>A0A1S2VNQ7</accession>
<dbReference type="Proteomes" id="UP000181790">
    <property type="component" value="Unassembled WGS sequence"/>
</dbReference>
<dbReference type="AlphaFoldDB" id="A0A1S2VNQ7"/>
<dbReference type="Gene3D" id="1.10.443.10">
    <property type="entry name" value="Intergrase catalytic core"/>
    <property type="match status" value="1"/>
</dbReference>
<evidence type="ECO:0000313" key="4">
    <source>
        <dbReference type="EMBL" id="OIN59845.1"/>
    </source>
</evidence>
<dbReference type="SUPFAM" id="SSF56349">
    <property type="entry name" value="DNA breaking-rejoining enzymes"/>
    <property type="match status" value="1"/>
</dbReference>
<evidence type="ECO:0000259" key="3">
    <source>
        <dbReference type="Pfam" id="PF17293"/>
    </source>
</evidence>
<keyword evidence="5" id="KW-1185">Reference proteome</keyword>
<evidence type="ECO:0000313" key="5">
    <source>
        <dbReference type="Proteomes" id="UP000181790"/>
    </source>
</evidence>
<organism evidence="4 5">
    <name type="scientific">Arsenicibacter rosenii</name>
    <dbReference type="NCBI Taxonomy" id="1750698"/>
    <lineage>
        <taxon>Bacteria</taxon>
        <taxon>Pseudomonadati</taxon>
        <taxon>Bacteroidota</taxon>
        <taxon>Cytophagia</taxon>
        <taxon>Cytophagales</taxon>
        <taxon>Spirosomataceae</taxon>
        <taxon>Arsenicibacter</taxon>
    </lineage>
</organism>
<feature type="domain" description="Arm DNA-binding" evidence="3">
    <location>
        <begin position="13"/>
        <end position="97"/>
    </location>
</feature>